<keyword evidence="25" id="KW-1185">Reference proteome</keyword>
<keyword evidence="9" id="KW-0067">ATP-binding</keyword>
<feature type="compositionally biased region" description="Low complexity" evidence="19">
    <location>
        <begin position="1129"/>
        <end position="1166"/>
    </location>
</feature>
<evidence type="ECO:0000313" key="24">
    <source>
        <dbReference type="EMBL" id="KAJ0405450.1"/>
    </source>
</evidence>
<evidence type="ECO:0000256" key="8">
    <source>
        <dbReference type="ARBA" id="ARBA00022801"/>
    </source>
</evidence>
<dbReference type="Pfam" id="PF03147">
    <property type="entry name" value="FDX-ACB"/>
    <property type="match status" value="1"/>
</dbReference>
<protein>
    <recommendedName>
        <fullName evidence="4">phenylalanine--tRNA ligase</fullName>
        <ecNumber evidence="4">6.1.1.20</ecNumber>
    </recommendedName>
    <alternativeName>
        <fullName evidence="15">Phenylalanyl-tRNA synthetase</fullName>
    </alternativeName>
</protein>
<reference evidence="24" key="1">
    <citation type="submission" date="2021-12" db="EMBL/GenBank/DDBJ databases">
        <title>Prjna785345.</title>
        <authorList>
            <person name="Rujirawat T."/>
            <person name="Krajaejun T."/>
        </authorList>
    </citation>
    <scope>NUCLEOTIDE SEQUENCE</scope>
    <source>
        <strain evidence="24">Pi057C3</strain>
    </source>
</reference>
<comment type="caution">
    <text evidence="24">The sequence shown here is derived from an EMBL/GenBank/DDBJ whole genome shotgun (WGS) entry which is preliminary data.</text>
</comment>
<dbReference type="GO" id="GO:0000049">
    <property type="term" value="F:tRNA binding"/>
    <property type="evidence" value="ECO:0007669"/>
    <property type="project" value="InterPro"/>
</dbReference>
<name>A0AAD5M7C0_PYTIN</name>
<dbReference type="NCBIfam" id="TIGR00469">
    <property type="entry name" value="pheS_mito"/>
    <property type="match status" value="1"/>
</dbReference>
<sequence length="1702" mass="189891">MSWCKYARHRREQFDVSCLATVPVDVMSTHTTKRGGMFVSVSASGITNPGHPGVLNQDAFFVFHSAEHDAIVLGVFDGHGKETGQDAAMTAKTFFEAQFQAYGASEFARLEQDPQTVMTELFRTCHEMIKSVFRGIYEHRGYTVEEDACGRWLVARDMLVPKSQSTCIRGGTTATITALLRGGTKIITANVGDSAAVIGGEQALWRSIDVKSREKLDGVKQGGHLCPHFGDEIRSRYIVLTGNHGADNEREYRRVRRHSWGCGGTLDDGKLRFLYDSSNTFTRPMAVFEPTDGGGVLFNAKGDYMKNVRDEWASVVATPADSPILDSLAFTRSLGDFHMHAYGVTCEPTVTELCLDEVIDLSRPQAEGSIDADGCEQGPLELFVVVASDGVWDNWKFEDLFDCVARPASEPVEVSPPSQRLDDAANAVVDLDGICRLMAPELEWMKNKDPYCNVTESIASKIGVNLHQRKNHPLNIIKTKIEGYFNNLHSSHGHPKFQIFDNLSPVVSAHDCFDAMLVPKDHVSRRITDTYYVNPETVLRAHTSAHEVPMMKQGIKAFLISGDVYRRDEIDASHYPVFHQMEGVRIFSELDESIPHEQKVEIVKEELKKTLEGMVHELFGDVEMRWVEAYFPFTEPSLELEIFFNNDWLEVLGCGVLRQEIVRNAGLGEEVGWAFGLGLERLAMVLFDIPDIRLFWSNDERFISQFKDGQITKFKPYSKYPGCYKDVSFWHEDNFHENNLCEVVRDVAGDMVEQVVLVDEFRHPKTQRQSKCYRIMYRHMDRNLTNEEVDELQGLVRGKMVAELGLELRFMQYIRHLSDRLPGLQDTKQRLEDEQRSVEALRLQVDLLKARAQPTGDVSDCKDCKQLKAEVARLRALLQTHNIPIGDGPSEDSNGAEAPPERTDVLRRSHSILIRQESGRIHCLRNILDDLTPRNEGLTETRRASIDLTMLLQSPEKQQQQQQQADPIDSLSPKSVVPKPKEIAKPSAQSSNNSKTCEPAKLSPTIAEDTELGELFKYAIVISGPMPPPVKKTTFSSLLKGTTDFRRQAKSDALSIDTARQAAKSTPTVATGATPVSPPTRTQTFENFVSGADLGLAKPSDASKQVLPPGSPMKRAGWLANMVPTRFRSSSVDAPPSPQAQQAASKPPVPSVPVATTPISASSSASGAIDGKKNRLLSVYPPVKGEVPELEGLLEICFPYTERLPPLSDFSVANLRRTLQERHRTYRSPDSTFVLTIASVSNPTEITYAVCVHAPLFPDENANAESHDSSEASPMRLPTHGCVCLLTTYPFFSLFFKVVFGITSIWESKRKEYVQDCTIAVKERKAPPAPLTMVDFVRHFESIMKRLKEMRVPPMGGWTRLVLAPQHTPLAFHRPHSESVKAERRMLVLEYAAPMLFALLSVDQVLFLLGCLCSERKVLVVSDHANIVSCCVLALITLLDPLQWAGPVITLLPPRLDELLEAPVPLIAGRVSINSASIPSFSTLNKPMRGVIEMNMDQNNLCMHEDDLMSYHELKLPGCDALVHELNQHSSLLFERHLTPEFPTVEQMQACETICRRIHLHMKAMCALASGDTSTLDLSDLGFYVAPRTPRPDADNIGRSSPRHCSDAVTDYIRRFRETQMYSMFQLQRQEEDDADATATGDDDSYEDDGHDGSRVATSENTLTENDDDNDSSSSSSSIGGDDATQDLGAFEEEVMTYEVQE</sequence>
<feature type="region of interest" description="Disordered" evidence="19">
    <location>
        <begin position="882"/>
        <end position="902"/>
    </location>
</feature>
<feature type="compositionally biased region" description="Acidic residues" evidence="19">
    <location>
        <begin position="1631"/>
        <end position="1650"/>
    </location>
</feature>
<evidence type="ECO:0000256" key="10">
    <source>
        <dbReference type="ARBA" id="ARBA00022912"/>
    </source>
</evidence>
<feature type="domain" description="UDENN" evidence="20">
    <location>
        <begin position="1196"/>
        <end position="1636"/>
    </location>
</feature>
<dbReference type="InterPro" id="IPR045864">
    <property type="entry name" value="aa-tRNA-synth_II/BPL/LPL"/>
</dbReference>
<evidence type="ECO:0000256" key="6">
    <source>
        <dbReference type="ARBA" id="ARBA00022723"/>
    </source>
</evidence>
<dbReference type="PROSITE" id="PS50211">
    <property type="entry name" value="DENN"/>
    <property type="match status" value="1"/>
</dbReference>
<feature type="coiled-coil region" evidence="18">
    <location>
        <begin position="814"/>
        <end position="851"/>
    </location>
</feature>
<dbReference type="GO" id="GO:0016020">
    <property type="term" value="C:membrane"/>
    <property type="evidence" value="ECO:0007669"/>
    <property type="project" value="UniProtKB-SubCell"/>
</dbReference>
<evidence type="ECO:0000256" key="12">
    <source>
        <dbReference type="ARBA" id="ARBA00022946"/>
    </source>
</evidence>
<dbReference type="InterPro" id="IPR043153">
    <property type="entry name" value="DENN_C"/>
</dbReference>
<evidence type="ECO:0000256" key="13">
    <source>
        <dbReference type="ARBA" id="ARBA00023128"/>
    </source>
</evidence>
<dbReference type="InterPro" id="IPR000222">
    <property type="entry name" value="PP2C_BS"/>
</dbReference>
<dbReference type="InterPro" id="IPR036457">
    <property type="entry name" value="PPM-type-like_dom_sf"/>
</dbReference>
<dbReference type="SMART" id="SM00799">
    <property type="entry name" value="DENN"/>
    <property type="match status" value="1"/>
</dbReference>
<dbReference type="PROSITE" id="PS51447">
    <property type="entry name" value="FDX_ACB"/>
    <property type="match status" value="1"/>
</dbReference>
<dbReference type="InterPro" id="IPR001194">
    <property type="entry name" value="cDENN_dom"/>
</dbReference>
<evidence type="ECO:0000256" key="14">
    <source>
        <dbReference type="ARBA" id="ARBA00023146"/>
    </source>
</evidence>
<evidence type="ECO:0000259" key="23">
    <source>
        <dbReference type="PROSITE" id="PS51746"/>
    </source>
</evidence>
<dbReference type="Pfam" id="PF00481">
    <property type="entry name" value="PP2C"/>
    <property type="match status" value="1"/>
</dbReference>
<evidence type="ECO:0000256" key="3">
    <source>
        <dbReference type="ARBA" id="ARBA00008226"/>
    </source>
</evidence>
<dbReference type="FunFam" id="3.30.70.380:FF:000002">
    <property type="entry name" value="phenylalanine--tRNA ligase, mitochondrial"/>
    <property type="match status" value="1"/>
</dbReference>
<keyword evidence="5" id="KW-0436">Ligase</keyword>
<evidence type="ECO:0000256" key="9">
    <source>
        <dbReference type="ARBA" id="ARBA00022840"/>
    </source>
</evidence>
<keyword evidence="12" id="KW-0809">Transit peptide</keyword>
<accession>A0AAD5M7C0</accession>
<keyword evidence="11" id="KW-0648">Protein biosynthesis</keyword>
<dbReference type="GO" id="GO:0046872">
    <property type="term" value="F:metal ion binding"/>
    <property type="evidence" value="ECO:0007669"/>
    <property type="project" value="UniProtKB-KW"/>
</dbReference>
<evidence type="ECO:0000256" key="19">
    <source>
        <dbReference type="SAM" id="MobiDB-lite"/>
    </source>
</evidence>
<dbReference type="InterPro" id="IPR004530">
    <property type="entry name" value="Phe-tRNA-synth_IIc_mito"/>
</dbReference>
<evidence type="ECO:0000256" key="18">
    <source>
        <dbReference type="SAM" id="Coils"/>
    </source>
</evidence>
<dbReference type="GO" id="GO:0004826">
    <property type="term" value="F:phenylalanine-tRNA ligase activity"/>
    <property type="evidence" value="ECO:0007669"/>
    <property type="project" value="UniProtKB-EC"/>
</dbReference>
<dbReference type="GO" id="GO:0005759">
    <property type="term" value="C:mitochondrial matrix"/>
    <property type="evidence" value="ECO:0007669"/>
    <property type="project" value="UniProtKB-SubCell"/>
</dbReference>
<keyword evidence="18" id="KW-0175">Coiled coil</keyword>
<evidence type="ECO:0000259" key="20">
    <source>
        <dbReference type="PROSITE" id="PS50211"/>
    </source>
</evidence>
<dbReference type="Gene3D" id="3.60.40.10">
    <property type="entry name" value="PPM-type phosphatase domain"/>
    <property type="match status" value="1"/>
</dbReference>
<keyword evidence="10 17" id="KW-0904">Protein phosphatase</keyword>
<dbReference type="PROSITE" id="PS50862">
    <property type="entry name" value="AA_TRNA_LIGASE_II"/>
    <property type="match status" value="1"/>
</dbReference>
<dbReference type="InterPro" id="IPR036690">
    <property type="entry name" value="Fdx_antiC-bd_sf"/>
</dbReference>
<evidence type="ECO:0000256" key="1">
    <source>
        <dbReference type="ARBA" id="ARBA00004170"/>
    </source>
</evidence>
<dbReference type="Pfam" id="PF01409">
    <property type="entry name" value="tRNA-synt_2d"/>
    <property type="match status" value="1"/>
</dbReference>
<dbReference type="GO" id="GO:0005524">
    <property type="term" value="F:ATP binding"/>
    <property type="evidence" value="ECO:0007669"/>
    <property type="project" value="UniProtKB-KW"/>
</dbReference>
<dbReference type="PROSITE" id="PS01032">
    <property type="entry name" value="PPM_1"/>
    <property type="match status" value="1"/>
</dbReference>
<comment type="subcellular location">
    <subcellularLocation>
        <location evidence="1">Membrane</location>
        <topology evidence="1">Peripheral membrane protein</topology>
    </subcellularLocation>
    <subcellularLocation>
        <location evidence="2">Mitochondrion matrix</location>
    </subcellularLocation>
</comment>
<dbReference type="InterPro" id="IPR001932">
    <property type="entry name" value="PPM-type_phosphatase-like_dom"/>
</dbReference>
<comment type="catalytic activity">
    <reaction evidence="16">
        <text>tRNA(Phe) + L-phenylalanine + ATP = L-phenylalanyl-tRNA(Phe) + AMP + diphosphate + H(+)</text>
        <dbReference type="Rhea" id="RHEA:19413"/>
        <dbReference type="Rhea" id="RHEA-COMP:9668"/>
        <dbReference type="Rhea" id="RHEA-COMP:9699"/>
        <dbReference type="ChEBI" id="CHEBI:15378"/>
        <dbReference type="ChEBI" id="CHEBI:30616"/>
        <dbReference type="ChEBI" id="CHEBI:33019"/>
        <dbReference type="ChEBI" id="CHEBI:58095"/>
        <dbReference type="ChEBI" id="CHEBI:78442"/>
        <dbReference type="ChEBI" id="CHEBI:78531"/>
        <dbReference type="ChEBI" id="CHEBI:456215"/>
        <dbReference type="EC" id="6.1.1.20"/>
    </reaction>
</comment>
<keyword evidence="14" id="KW-0030">Aminoacyl-tRNA synthetase</keyword>
<keyword evidence="7" id="KW-0547">Nucleotide-binding</keyword>
<dbReference type="PANTHER" id="PTHR11538">
    <property type="entry name" value="PHENYLALANYL-TRNA SYNTHETASE"/>
    <property type="match status" value="1"/>
</dbReference>
<dbReference type="SMART" id="SM00332">
    <property type="entry name" value="PP2Cc"/>
    <property type="match status" value="1"/>
</dbReference>
<dbReference type="EC" id="6.1.1.20" evidence="4"/>
<feature type="domain" description="PPM-type phosphatase" evidence="23">
    <location>
        <begin position="40"/>
        <end position="431"/>
    </location>
</feature>
<feature type="compositionally biased region" description="Polar residues" evidence="19">
    <location>
        <begin position="987"/>
        <end position="996"/>
    </location>
</feature>
<dbReference type="Gene3D" id="3.30.70.380">
    <property type="entry name" value="Ferrodoxin-fold anticodon-binding domain"/>
    <property type="match status" value="1"/>
</dbReference>
<feature type="region of interest" description="Disordered" evidence="19">
    <location>
        <begin position="1629"/>
        <end position="1690"/>
    </location>
</feature>
<evidence type="ECO:0000259" key="22">
    <source>
        <dbReference type="PROSITE" id="PS51447"/>
    </source>
</evidence>
<dbReference type="EMBL" id="JAKCXM010000045">
    <property type="protein sequence ID" value="KAJ0405450.1"/>
    <property type="molecule type" value="Genomic_DNA"/>
</dbReference>
<feature type="domain" description="Aminoacyl-transfer RNA synthetases class-II family profile" evidence="21">
    <location>
        <begin position="562"/>
        <end position="716"/>
    </location>
</feature>
<dbReference type="GO" id="GO:0006432">
    <property type="term" value="P:phenylalanyl-tRNA aminoacylation"/>
    <property type="evidence" value="ECO:0007669"/>
    <property type="project" value="InterPro"/>
</dbReference>
<feature type="domain" description="FDX-ACB" evidence="22">
    <location>
        <begin position="718"/>
        <end position="809"/>
    </location>
</feature>
<gene>
    <name evidence="24" type="ORF">P43SY_005069</name>
</gene>
<dbReference type="InterPro" id="IPR006195">
    <property type="entry name" value="aa-tRNA-synth_II"/>
</dbReference>
<dbReference type="InterPro" id="IPR005121">
    <property type="entry name" value="Fdx_antiC-bd"/>
</dbReference>
<evidence type="ECO:0000256" key="16">
    <source>
        <dbReference type="ARBA" id="ARBA00049255"/>
    </source>
</evidence>
<organism evidence="24 25">
    <name type="scientific">Pythium insidiosum</name>
    <name type="common">Pythiosis disease agent</name>
    <dbReference type="NCBI Taxonomy" id="114742"/>
    <lineage>
        <taxon>Eukaryota</taxon>
        <taxon>Sar</taxon>
        <taxon>Stramenopiles</taxon>
        <taxon>Oomycota</taxon>
        <taxon>Peronosporomycetes</taxon>
        <taxon>Pythiales</taxon>
        <taxon>Pythiaceae</taxon>
        <taxon>Pythium</taxon>
    </lineage>
</organism>
<evidence type="ECO:0000256" key="2">
    <source>
        <dbReference type="ARBA" id="ARBA00004305"/>
    </source>
</evidence>
<comment type="similarity">
    <text evidence="17">Belongs to the PP2C family.</text>
</comment>
<dbReference type="Gene3D" id="3.30.450.200">
    <property type="match status" value="1"/>
</dbReference>
<dbReference type="SUPFAM" id="SSF81606">
    <property type="entry name" value="PP2C-like"/>
    <property type="match status" value="1"/>
</dbReference>
<dbReference type="PROSITE" id="PS51746">
    <property type="entry name" value="PPM_2"/>
    <property type="match status" value="1"/>
</dbReference>
<evidence type="ECO:0000256" key="17">
    <source>
        <dbReference type="RuleBase" id="RU003465"/>
    </source>
</evidence>
<dbReference type="PANTHER" id="PTHR11538:SF41">
    <property type="entry name" value="PHENYLALANINE--TRNA LIGASE, MITOCHONDRIAL"/>
    <property type="match status" value="1"/>
</dbReference>
<dbReference type="Proteomes" id="UP001209570">
    <property type="component" value="Unassembled WGS sequence"/>
</dbReference>
<comment type="similarity">
    <text evidence="3">Belongs to the class-II aminoacyl-tRNA synthetase family.</text>
</comment>
<feature type="region of interest" description="Disordered" evidence="19">
    <location>
        <begin position="1128"/>
        <end position="1168"/>
    </location>
</feature>
<evidence type="ECO:0000313" key="25">
    <source>
        <dbReference type="Proteomes" id="UP001209570"/>
    </source>
</evidence>
<dbReference type="Gene3D" id="3.30.930.10">
    <property type="entry name" value="Bira Bifunctional Protein, Domain 2"/>
    <property type="match status" value="2"/>
</dbReference>
<dbReference type="CDD" id="cd00143">
    <property type="entry name" value="PP2Cc"/>
    <property type="match status" value="1"/>
</dbReference>
<dbReference type="FunFam" id="3.30.930.10:FF:000083">
    <property type="entry name" value="Phenylalanine--tRNA ligase"/>
    <property type="match status" value="1"/>
</dbReference>
<feature type="compositionally biased region" description="Low complexity" evidence="19">
    <location>
        <begin position="1672"/>
        <end position="1683"/>
    </location>
</feature>
<dbReference type="SUPFAM" id="SSF54991">
    <property type="entry name" value="Anticodon-binding domain of PheRS"/>
    <property type="match status" value="1"/>
</dbReference>
<dbReference type="SMART" id="SM00896">
    <property type="entry name" value="FDX-ACB"/>
    <property type="match status" value="1"/>
</dbReference>
<keyword evidence="8 17" id="KW-0378">Hydrolase</keyword>
<evidence type="ECO:0000256" key="11">
    <source>
        <dbReference type="ARBA" id="ARBA00022917"/>
    </source>
</evidence>
<evidence type="ECO:0000256" key="4">
    <source>
        <dbReference type="ARBA" id="ARBA00012814"/>
    </source>
</evidence>
<evidence type="ECO:0000256" key="7">
    <source>
        <dbReference type="ARBA" id="ARBA00022741"/>
    </source>
</evidence>
<dbReference type="CDD" id="cd00496">
    <property type="entry name" value="PheRS_alpha_core"/>
    <property type="match status" value="1"/>
</dbReference>
<dbReference type="GO" id="GO:0004721">
    <property type="term" value="F:phosphoprotein phosphatase activity"/>
    <property type="evidence" value="ECO:0007669"/>
    <property type="project" value="UniProtKB-KW"/>
</dbReference>
<evidence type="ECO:0000256" key="15">
    <source>
        <dbReference type="ARBA" id="ARBA00031194"/>
    </source>
</evidence>
<keyword evidence="6" id="KW-0479">Metal-binding</keyword>
<proteinExistence type="inferred from homology"/>
<dbReference type="Pfam" id="PF02141">
    <property type="entry name" value="DENN"/>
    <property type="match status" value="1"/>
</dbReference>
<evidence type="ECO:0000259" key="21">
    <source>
        <dbReference type="PROSITE" id="PS50862"/>
    </source>
</evidence>
<feature type="region of interest" description="Disordered" evidence="19">
    <location>
        <begin position="954"/>
        <end position="1001"/>
    </location>
</feature>
<dbReference type="Gene3D" id="3.40.50.11500">
    <property type="match status" value="1"/>
</dbReference>
<dbReference type="SUPFAM" id="SSF55681">
    <property type="entry name" value="Class II aaRS and biotin synthetases"/>
    <property type="match status" value="1"/>
</dbReference>
<keyword evidence="13" id="KW-0496">Mitochondrion</keyword>
<evidence type="ECO:0000256" key="5">
    <source>
        <dbReference type="ARBA" id="ARBA00022598"/>
    </source>
</evidence>
<dbReference type="InterPro" id="IPR037516">
    <property type="entry name" value="Tripartite_DENN"/>
</dbReference>
<dbReference type="InterPro" id="IPR002319">
    <property type="entry name" value="Phenylalanyl-tRNA_Synthase"/>
</dbReference>